<proteinExistence type="predicted"/>
<keyword evidence="3" id="KW-1185">Reference proteome</keyword>
<reference evidence="2 3" key="1">
    <citation type="submission" date="2017-11" db="EMBL/GenBank/DDBJ databases">
        <title>Draft genome sequence of Enterococcus plantarum TRW2 strain isolated from lettuce.</title>
        <authorList>
            <person name="Kim E.B."/>
            <person name="Marco M.L."/>
            <person name="Williams T.R."/>
            <person name="You I.H."/>
        </authorList>
    </citation>
    <scope>NUCLEOTIDE SEQUENCE [LARGE SCALE GENOMIC DNA]</scope>
    <source>
        <strain evidence="2 3">TRW2</strain>
    </source>
</reference>
<evidence type="ECO:0000313" key="2">
    <source>
        <dbReference type="EMBL" id="PZL71854.1"/>
    </source>
</evidence>
<feature type="non-terminal residue" evidence="2">
    <location>
        <position position="1"/>
    </location>
</feature>
<accession>A0A2W3ZCQ2</accession>
<dbReference type="AlphaFoldDB" id="A0A2W3ZCQ2"/>
<dbReference type="Proteomes" id="UP000249828">
    <property type="component" value="Unassembled WGS sequence"/>
</dbReference>
<dbReference type="InterPro" id="IPR041151">
    <property type="entry name" value="Bac_RepA_C"/>
</dbReference>
<organism evidence="2 3">
    <name type="scientific">Enterococcus plantarum</name>
    <dbReference type="NCBI Taxonomy" id="1077675"/>
    <lineage>
        <taxon>Bacteria</taxon>
        <taxon>Bacillati</taxon>
        <taxon>Bacillota</taxon>
        <taxon>Bacilli</taxon>
        <taxon>Lactobacillales</taxon>
        <taxon>Enterococcaceae</taxon>
        <taxon>Enterococcus</taxon>
    </lineage>
</organism>
<evidence type="ECO:0000313" key="3">
    <source>
        <dbReference type="Proteomes" id="UP000249828"/>
    </source>
</evidence>
<name>A0A2W3ZCQ2_9ENTE</name>
<gene>
    <name evidence="2" type="ORF">CI088_11650</name>
</gene>
<evidence type="ECO:0000259" key="1">
    <source>
        <dbReference type="Pfam" id="PF18008"/>
    </source>
</evidence>
<sequence>LAELEVTENDIYQLTDFDKSINENVDKSEGMKIIPSPSSDLPVTNVDRSEGMKIIPSQNVDKSEGMKISTVFNNLKQDTLLDTKKIYTEKSSSDPKNDVSPFSENETDIEKLREQELLKHFAESNQDRSFLNTENLRLIALFSDSLLDAENIQGIILRAKKAAEKAHGSILVVDDEYVHNQMFDIQSEIANTLRRVYHKRKTDRKIKNFDNYAFGAFKNLFDSVIGNWKILISENHTNNSIATHDWVN</sequence>
<protein>
    <recommendedName>
        <fullName evidence="1">Replication initiator protein A C-terminal domain-containing protein</fullName>
    </recommendedName>
</protein>
<dbReference type="EMBL" id="PIEU01000095">
    <property type="protein sequence ID" value="PZL71854.1"/>
    <property type="molecule type" value="Genomic_DNA"/>
</dbReference>
<dbReference type="Pfam" id="PF18008">
    <property type="entry name" value="Bac_RepA_C"/>
    <property type="match status" value="1"/>
</dbReference>
<feature type="domain" description="Replication initiator protein A C-terminal" evidence="1">
    <location>
        <begin position="134"/>
        <end position="223"/>
    </location>
</feature>
<comment type="caution">
    <text evidence="2">The sequence shown here is derived from an EMBL/GenBank/DDBJ whole genome shotgun (WGS) entry which is preliminary data.</text>
</comment>